<protein>
    <submittedName>
        <fullName evidence="2">Uncharacterized protein</fullName>
    </submittedName>
</protein>
<feature type="compositionally biased region" description="Basic and acidic residues" evidence="1">
    <location>
        <begin position="1"/>
        <end position="10"/>
    </location>
</feature>
<dbReference type="AlphaFoldDB" id="A0A6A5SF59"/>
<accession>A0A6A5SF59</accession>
<reference evidence="2" key="1">
    <citation type="journal article" date="2020" name="Stud. Mycol.">
        <title>101 Dothideomycetes genomes: a test case for predicting lifestyles and emergence of pathogens.</title>
        <authorList>
            <person name="Haridas S."/>
            <person name="Albert R."/>
            <person name="Binder M."/>
            <person name="Bloem J."/>
            <person name="Labutti K."/>
            <person name="Salamov A."/>
            <person name="Andreopoulos B."/>
            <person name="Baker S."/>
            <person name="Barry K."/>
            <person name="Bills G."/>
            <person name="Bluhm B."/>
            <person name="Cannon C."/>
            <person name="Castanera R."/>
            <person name="Culley D."/>
            <person name="Daum C."/>
            <person name="Ezra D."/>
            <person name="Gonzalez J."/>
            <person name="Henrissat B."/>
            <person name="Kuo A."/>
            <person name="Liang C."/>
            <person name="Lipzen A."/>
            <person name="Lutzoni F."/>
            <person name="Magnuson J."/>
            <person name="Mondo S."/>
            <person name="Nolan M."/>
            <person name="Ohm R."/>
            <person name="Pangilinan J."/>
            <person name="Park H.-J."/>
            <person name="Ramirez L."/>
            <person name="Alfaro M."/>
            <person name="Sun H."/>
            <person name="Tritt A."/>
            <person name="Yoshinaga Y."/>
            <person name="Zwiers L.-H."/>
            <person name="Turgeon B."/>
            <person name="Goodwin S."/>
            <person name="Spatafora J."/>
            <person name="Crous P."/>
            <person name="Grigoriev I."/>
        </authorList>
    </citation>
    <scope>NUCLEOTIDE SEQUENCE</scope>
    <source>
        <strain evidence="2">CBS 161.51</strain>
    </source>
</reference>
<organism evidence="2 3">
    <name type="scientific">Clathrospora elynae</name>
    <dbReference type="NCBI Taxonomy" id="706981"/>
    <lineage>
        <taxon>Eukaryota</taxon>
        <taxon>Fungi</taxon>
        <taxon>Dikarya</taxon>
        <taxon>Ascomycota</taxon>
        <taxon>Pezizomycotina</taxon>
        <taxon>Dothideomycetes</taxon>
        <taxon>Pleosporomycetidae</taxon>
        <taxon>Pleosporales</taxon>
        <taxon>Diademaceae</taxon>
        <taxon>Clathrospora</taxon>
    </lineage>
</organism>
<keyword evidence="3" id="KW-1185">Reference proteome</keyword>
<evidence type="ECO:0000313" key="3">
    <source>
        <dbReference type="Proteomes" id="UP000800038"/>
    </source>
</evidence>
<dbReference type="EMBL" id="ML976111">
    <property type="protein sequence ID" value="KAF1938208.1"/>
    <property type="molecule type" value="Genomic_DNA"/>
</dbReference>
<sequence length="104" mass="11833">MAKAWEKVERQATSTIQEGERDEVNPWVERTQWLPCLVGMERADLIACIEEPIAEPDPRSNNKTEPIEAAIWAAMSGLTRFSQALVIKRVGMFVLLEAIRTKKH</sequence>
<dbReference type="Proteomes" id="UP000800038">
    <property type="component" value="Unassembled WGS sequence"/>
</dbReference>
<dbReference type="OrthoDB" id="2608216at2759"/>
<evidence type="ECO:0000256" key="1">
    <source>
        <dbReference type="SAM" id="MobiDB-lite"/>
    </source>
</evidence>
<feature type="region of interest" description="Disordered" evidence="1">
    <location>
        <begin position="1"/>
        <end position="21"/>
    </location>
</feature>
<gene>
    <name evidence="2" type="ORF">EJ02DRAFT_425896</name>
</gene>
<proteinExistence type="predicted"/>
<evidence type="ECO:0000313" key="2">
    <source>
        <dbReference type="EMBL" id="KAF1938208.1"/>
    </source>
</evidence>
<name>A0A6A5SF59_9PLEO</name>